<name>A0A2U3DA46_SULT2</name>
<dbReference type="InterPro" id="IPR020256">
    <property type="entry name" value="Spore_coat_CotJA"/>
</dbReference>
<gene>
    <name evidence="1" type="ORF">BM613_04260</name>
</gene>
<evidence type="ECO:0000313" key="1">
    <source>
        <dbReference type="EMBL" id="PWI58158.1"/>
    </source>
</evidence>
<dbReference type="RefSeq" id="WP_109429944.1">
    <property type="nucleotide sequence ID" value="NZ_MPDK01000005.1"/>
</dbReference>
<dbReference type="AlphaFoldDB" id="A0A2U3DA46"/>
<comment type="caution">
    <text evidence="1">The sequence shown here is derived from an EMBL/GenBank/DDBJ whole genome shotgun (WGS) entry which is preliminary data.</text>
</comment>
<evidence type="ECO:0008006" key="3">
    <source>
        <dbReference type="Google" id="ProtNLM"/>
    </source>
</evidence>
<evidence type="ECO:0000313" key="2">
    <source>
        <dbReference type="Proteomes" id="UP000245380"/>
    </source>
</evidence>
<protein>
    <recommendedName>
        <fullName evidence="3">Spore coat protein CotJA</fullName>
    </recommendedName>
</protein>
<dbReference type="Proteomes" id="UP000245380">
    <property type="component" value="Unassembled WGS sequence"/>
</dbReference>
<dbReference type="Pfam" id="PF11007">
    <property type="entry name" value="CotJA"/>
    <property type="match status" value="1"/>
</dbReference>
<sequence length="69" mass="8163">MVPRWQTYSAYKSPNDPCPVLETRRFIIPVNQFFTVQPRRLKQFAYREALRHGVLWPDLYSPYTGGTDS</sequence>
<organism evidence="1 2">
    <name type="scientific">Sulfoacidibacillus thermotolerans</name>
    <name type="common">Acidibacillus sulfuroxidans</name>
    <dbReference type="NCBI Taxonomy" id="1765684"/>
    <lineage>
        <taxon>Bacteria</taxon>
        <taxon>Bacillati</taxon>
        <taxon>Bacillota</taxon>
        <taxon>Bacilli</taxon>
        <taxon>Bacillales</taxon>
        <taxon>Alicyclobacillaceae</taxon>
        <taxon>Sulfoacidibacillus</taxon>
    </lineage>
</organism>
<proteinExistence type="predicted"/>
<keyword evidence="2" id="KW-1185">Reference proteome</keyword>
<reference evidence="1 2" key="1">
    <citation type="submission" date="2016-11" db="EMBL/GenBank/DDBJ databases">
        <title>Comparative genomics of Acidibacillus ferroxidans species.</title>
        <authorList>
            <person name="Oliveira G."/>
            <person name="Nunes G."/>
            <person name="Oliveira R."/>
            <person name="Araujo F."/>
            <person name="Salim A."/>
            <person name="Scholte L."/>
            <person name="Morais D."/>
            <person name="Nancucheo I."/>
            <person name="Johnson D.B."/>
            <person name="Grail B."/>
            <person name="Bittencourt J."/>
            <person name="Valadares R."/>
        </authorList>
    </citation>
    <scope>NUCLEOTIDE SEQUENCE [LARGE SCALE GENOMIC DNA]</scope>
    <source>
        <strain evidence="1 2">Y002</strain>
    </source>
</reference>
<accession>A0A2U3DA46</accession>
<dbReference type="EMBL" id="MPDK01000005">
    <property type="protein sequence ID" value="PWI58158.1"/>
    <property type="molecule type" value="Genomic_DNA"/>
</dbReference>
<dbReference type="OrthoDB" id="2376696at2"/>